<keyword evidence="2" id="KW-1185">Reference proteome</keyword>
<gene>
    <name evidence="1" type="ORF">HaLaN_02980</name>
</gene>
<dbReference type="InterPro" id="IPR014710">
    <property type="entry name" value="RmlC-like_jellyroll"/>
</dbReference>
<evidence type="ECO:0000313" key="2">
    <source>
        <dbReference type="Proteomes" id="UP000485058"/>
    </source>
</evidence>
<proteinExistence type="predicted"/>
<name>A0A699YML0_HAELA</name>
<reference evidence="1 2" key="1">
    <citation type="submission" date="2020-02" db="EMBL/GenBank/DDBJ databases">
        <title>Draft genome sequence of Haematococcus lacustris strain NIES-144.</title>
        <authorList>
            <person name="Morimoto D."/>
            <person name="Nakagawa S."/>
            <person name="Yoshida T."/>
            <person name="Sawayama S."/>
        </authorList>
    </citation>
    <scope>NUCLEOTIDE SEQUENCE [LARGE SCALE GENOMIC DNA]</scope>
    <source>
        <strain evidence="1 2">NIES-144</strain>
    </source>
</reference>
<accession>A0A699YML0</accession>
<dbReference type="AlphaFoldDB" id="A0A699YML0"/>
<sequence length="44" mass="4787">AKRTAKCVALSNCDLCVLNSMDLKMVMKDFPTSAQTLQLPPSLC</sequence>
<comment type="caution">
    <text evidence="1">The sequence shown here is derived from an EMBL/GenBank/DDBJ whole genome shotgun (WGS) entry which is preliminary data.</text>
</comment>
<organism evidence="1 2">
    <name type="scientific">Haematococcus lacustris</name>
    <name type="common">Green alga</name>
    <name type="synonym">Haematococcus pluvialis</name>
    <dbReference type="NCBI Taxonomy" id="44745"/>
    <lineage>
        <taxon>Eukaryota</taxon>
        <taxon>Viridiplantae</taxon>
        <taxon>Chlorophyta</taxon>
        <taxon>core chlorophytes</taxon>
        <taxon>Chlorophyceae</taxon>
        <taxon>CS clade</taxon>
        <taxon>Chlamydomonadales</taxon>
        <taxon>Haematococcaceae</taxon>
        <taxon>Haematococcus</taxon>
    </lineage>
</organism>
<dbReference type="EMBL" id="BLLF01000135">
    <property type="protein sequence ID" value="GFH08074.1"/>
    <property type="molecule type" value="Genomic_DNA"/>
</dbReference>
<dbReference type="Proteomes" id="UP000485058">
    <property type="component" value="Unassembled WGS sequence"/>
</dbReference>
<evidence type="ECO:0000313" key="1">
    <source>
        <dbReference type="EMBL" id="GFH08074.1"/>
    </source>
</evidence>
<feature type="non-terminal residue" evidence="1">
    <location>
        <position position="1"/>
    </location>
</feature>
<dbReference type="Gene3D" id="2.60.120.10">
    <property type="entry name" value="Jelly Rolls"/>
    <property type="match status" value="1"/>
</dbReference>
<protein>
    <submittedName>
        <fullName evidence="1">Cyclic nucleotide-binding domain-containing protein</fullName>
    </submittedName>
</protein>